<dbReference type="InterPro" id="IPR050087">
    <property type="entry name" value="AON_synthase_class-II"/>
</dbReference>
<evidence type="ECO:0000256" key="4">
    <source>
        <dbReference type="ARBA" id="ARBA00047715"/>
    </source>
</evidence>
<keyword evidence="3" id="KW-0808">Transferase</keyword>
<keyword evidence="8" id="KW-1185">Reference proteome</keyword>
<evidence type="ECO:0000313" key="7">
    <source>
        <dbReference type="EMBL" id="TDO37135.1"/>
    </source>
</evidence>
<dbReference type="GO" id="GO:0008710">
    <property type="term" value="F:8-amino-7-oxononanoate synthase activity"/>
    <property type="evidence" value="ECO:0007669"/>
    <property type="project" value="UniProtKB-EC"/>
</dbReference>
<dbReference type="InterPro" id="IPR015422">
    <property type="entry name" value="PyrdxlP-dep_Trfase_small"/>
</dbReference>
<dbReference type="Pfam" id="PF00155">
    <property type="entry name" value="Aminotran_1_2"/>
    <property type="match status" value="1"/>
</dbReference>
<evidence type="ECO:0000256" key="5">
    <source>
        <dbReference type="SAM" id="MobiDB-lite"/>
    </source>
</evidence>
<reference evidence="7 8" key="1">
    <citation type="submission" date="2019-03" db="EMBL/GenBank/DDBJ databases">
        <title>Sequencing the genomes of 1000 actinobacteria strains.</title>
        <authorList>
            <person name="Klenk H.-P."/>
        </authorList>
    </citation>
    <scope>NUCLEOTIDE SEQUENCE [LARGE SCALE GENOMIC DNA]</scope>
    <source>
        <strain evidence="7 8">DSM 43805</strain>
    </source>
</reference>
<dbReference type="AlphaFoldDB" id="A0A4R6JR64"/>
<dbReference type="Gene3D" id="3.90.1150.10">
    <property type="entry name" value="Aspartate Aminotransferase, domain 1"/>
    <property type="match status" value="1"/>
</dbReference>
<dbReference type="EC" id="2.3.1.47" evidence="2"/>
<feature type="domain" description="Aminotransferase class I/classII large" evidence="6">
    <location>
        <begin position="72"/>
        <end position="407"/>
    </location>
</feature>
<protein>
    <recommendedName>
        <fullName evidence="2">8-amino-7-oxononanoate synthase</fullName>
        <ecNumber evidence="2">2.3.1.47</ecNumber>
    </recommendedName>
</protein>
<evidence type="ECO:0000256" key="3">
    <source>
        <dbReference type="ARBA" id="ARBA00022679"/>
    </source>
</evidence>
<dbReference type="EMBL" id="SNWR01000001">
    <property type="protein sequence ID" value="TDO37135.1"/>
    <property type="molecule type" value="Genomic_DNA"/>
</dbReference>
<dbReference type="Proteomes" id="UP000294901">
    <property type="component" value="Unassembled WGS sequence"/>
</dbReference>
<organism evidence="7 8">
    <name type="scientific">Paractinoplanes brasiliensis</name>
    <dbReference type="NCBI Taxonomy" id="52695"/>
    <lineage>
        <taxon>Bacteria</taxon>
        <taxon>Bacillati</taxon>
        <taxon>Actinomycetota</taxon>
        <taxon>Actinomycetes</taxon>
        <taxon>Micromonosporales</taxon>
        <taxon>Micromonosporaceae</taxon>
        <taxon>Paractinoplanes</taxon>
    </lineage>
</organism>
<comment type="catalytic activity">
    <reaction evidence="4">
        <text>6-carboxyhexanoyl-[ACP] + L-alanine + H(+) = (8S)-8-amino-7-oxononanoate + holo-[ACP] + CO2</text>
        <dbReference type="Rhea" id="RHEA:42288"/>
        <dbReference type="Rhea" id="RHEA-COMP:9685"/>
        <dbReference type="Rhea" id="RHEA-COMP:9955"/>
        <dbReference type="ChEBI" id="CHEBI:15378"/>
        <dbReference type="ChEBI" id="CHEBI:16526"/>
        <dbReference type="ChEBI" id="CHEBI:57972"/>
        <dbReference type="ChEBI" id="CHEBI:64479"/>
        <dbReference type="ChEBI" id="CHEBI:78846"/>
        <dbReference type="ChEBI" id="CHEBI:149468"/>
        <dbReference type="EC" id="2.3.1.47"/>
    </reaction>
</comment>
<comment type="caution">
    <text evidence="7">The sequence shown here is derived from an EMBL/GenBank/DDBJ whole genome shotgun (WGS) entry which is preliminary data.</text>
</comment>
<sequence>MTTTGSNDKADEMASVPTESTTSHGGADPFAKNGLHDIEAVLKSRGVDAFYRAVQGWTEDGYALLDGRKVVMAGSNDYLGLSRHPRVLAAAVEAIGRYGASVSGSRALNGTIELHETLEARLARFLGQEAAALATTGFQAGLALSAALGRDDVAFGDIRNHASLVDGMRMGLGTVRSYRHRDPDHLRQRLRAAAGPGGRLVVTDGVFSMEGDVAPLRALREVADESGARLIVDSAHDFGVLGRSGAGLTESAGLTDRIDLIIVTMSKALGSTGGVIAGPAANVRQLRYNARSLLFSAALPPASTAAALAALDVLEAEPERRDRLHRLGRLLHDGLRAMGFDTRPSTTPIVPVTFPDVPTAGAFWAGLCEAGVITNLSGPPAAKRAMLRVTVTAAHDTPHVEHVLRAFSAVADRLGTPRADEPLPPVELTR</sequence>
<accession>A0A4R6JR64</accession>
<evidence type="ECO:0000259" key="6">
    <source>
        <dbReference type="Pfam" id="PF00155"/>
    </source>
</evidence>
<comment type="cofactor">
    <cofactor evidence="1">
        <name>pyridoxal 5'-phosphate</name>
        <dbReference type="ChEBI" id="CHEBI:597326"/>
    </cofactor>
</comment>
<dbReference type="Gene3D" id="3.40.640.10">
    <property type="entry name" value="Type I PLP-dependent aspartate aminotransferase-like (Major domain)"/>
    <property type="match status" value="1"/>
</dbReference>
<dbReference type="GO" id="GO:0030170">
    <property type="term" value="F:pyridoxal phosphate binding"/>
    <property type="evidence" value="ECO:0007669"/>
    <property type="project" value="InterPro"/>
</dbReference>
<dbReference type="SUPFAM" id="SSF53383">
    <property type="entry name" value="PLP-dependent transferases"/>
    <property type="match status" value="1"/>
</dbReference>
<dbReference type="InterPro" id="IPR015421">
    <property type="entry name" value="PyrdxlP-dep_Trfase_major"/>
</dbReference>
<gene>
    <name evidence="7" type="ORF">C8E87_0735</name>
</gene>
<dbReference type="InterPro" id="IPR004839">
    <property type="entry name" value="Aminotransferase_I/II_large"/>
</dbReference>
<dbReference type="PANTHER" id="PTHR13693">
    <property type="entry name" value="CLASS II AMINOTRANSFERASE/8-AMINO-7-OXONONANOATE SYNTHASE"/>
    <property type="match status" value="1"/>
</dbReference>
<name>A0A4R6JR64_9ACTN</name>
<evidence type="ECO:0000256" key="1">
    <source>
        <dbReference type="ARBA" id="ARBA00001933"/>
    </source>
</evidence>
<evidence type="ECO:0000313" key="8">
    <source>
        <dbReference type="Proteomes" id="UP000294901"/>
    </source>
</evidence>
<evidence type="ECO:0000256" key="2">
    <source>
        <dbReference type="ARBA" id="ARBA00013187"/>
    </source>
</evidence>
<proteinExistence type="predicted"/>
<dbReference type="RefSeq" id="WP_239080751.1">
    <property type="nucleotide sequence ID" value="NZ_BOMD01000127.1"/>
</dbReference>
<feature type="region of interest" description="Disordered" evidence="5">
    <location>
        <begin position="1"/>
        <end position="29"/>
    </location>
</feature>
<dbReference type="InterPro" id="IPR015424">
    <property type="entry name" value="PyrdxlP-dep_Trfase"/>
</dbReference>
<dbReference type="PANTHER" id="PTHR13693:SF3">
    <property type="entry name" value="LD36009P"/>
    <property type="match status" value="1"/>
</dbReference>